<dbReference type="InterPro" id="IPR044974">
    <property type="entry name" value="Disease_R_plants"/>
</dbReference>
<evidence type="ECO:0000313" key="7">
    <source>
        <dbReference type="Proteomes" id="UP000029981"/>
    </source>
</evidence>
<reference evidence="6 7" key="2">
    <citation type="journal article" date="2009" name="PLoS ONE">
        <title>An integrated genetic and cytogenetic map of the cucumber genome.</title>
        <authorList>
            <person name="Ren Y."/>
            <person name="Zhang Z."/>
            <person name="Liu J."/>
            <person name="Staub J.E."/>
            <person name="Han Y."/>
            <person name="Cheng Z."/>
            <person name="Li X."/>
            <person name="Lu J."/>
            <person name="Miao H."/>
            <person name="Kang H."/>
            <person name="Xie B."/>
            <person name="Gu X."/>
            <person name="Wang X."/>
            <person name="Du Y."/>
            <person name="Jin W."/>
            <person name="Huang S."/>
        </authorList>
    </citation>
    <scope>NUCLEOTIDE SEQUENCE [LARGE SCALE GENOMIC DNA]</scope>
    <source>
        <strain evidence="7">cv. 9930</strain>
    </source>
</reference>
<keyword evidence="7" id="KW-1185">Reference proteome</keyword>
<organism evidence="6 7">
    <name type="scientific">Cucumis sativus</name>
    <name type="common">Cucumber</name>
    <dbReference type="NCBI Taxonomy" id="3659"/>
    <lineage>
        <taxon>Eukaryota</taxon>
        <taxon>Viridiplantae</taxon>
        <taxon>Streptophyta</taxon>
        <taxon>Embryophyta</taxon>
        <taxon>Tracheophyta</taxon>
        <taxon>Spermatophyta</taxon>
        <taxon>Magnoliopsida</taxon>
        <taxon>eudicotyledons</taxon>
        <taxon>Gunneridae</taxon>
        <taxon>Pentapetalae</taxon>
        <taxon>rosids</taxon>
        <taxon>fabids</taxon>
        <taxon>Cucurbitales</taxon>
        <taxon>Cucurbitaceae</taxon>
        <taxon>Benincaseae</taxon>
        <taxon>Cucumis</taxon>
    </lineage>
</organism>
<dbReference type="InterPro" id="IPR000157">
    <property type="entry name" value="TIR_dom"/>
</dbReference>
<dbReference type="Proteomes" id="UP000029981">
    <property type="component" value="Chromosome 2"/>
</dbReference>
<dbReference type="InterPro" id="IPR002182">
    <property type="entry name" value="NB-ARC"/>
</dbReference>
<evidence type="ECO:0000313" key="6">
    <source>
        <dbReference type="EMBL" id="KGN61264.1"/>
    </source>
</evidence>
<dbReference type="PROSITE" id="PS50104">
    <property type="entry name" value="TIR"/>
    <property type="match status" value="1"/>
</dbReference>
<keyword evidence="4" id="KW-0472">Membrane</keyword>
<feature type="transmembrane region" description="Helical" evidence="4">
    <location>
        <begin position="1129"/>
        <end position="1150"/>
    </location>
</feature>
<dbReference type="PRINTS" id="PR00364">
    <property type="entry name" value="DISEASERSIST"/>
</dbReference>
<dbReference type="Pfam" id="PF00931">
    <property type="entry name" value="NB-ARC"/>
    <property type="match status" value="1"/>
</dbReference>
<dbReference type="GO" id="GO:0007165">
    <property type="term" value="P:signal transduction"/>
    <property type="evidence" value="ECO:0007669"/>
    <property type="project" value="InterPro"/>
</dbReference>
<keyword evidence="4" id="KW-1133">Transmembrane helix</keyword>
<dbReference type="InterPro" id="IPR042197">
    <property type="entry name" value="Apaf_helical"/>
</dbReference>
<reference evidence="6 7" key="1">
    <citation type="journal article" date="2009" name="Nat. Genet.">
        <title>The genome of the cucumber, Cucumis sativus L.</title>
        <authorList>
            <person name="Huang S."/>
            <person name="Li R."/>
            <person name="Zhang Z."/>
            <person name="Li L."/>
            <person name="Gu X."/>
            <person name="Fan W."/>
            <person name="Lucas W.J."/>
            <person name="Wang X."/>
            <person name="Xie B."/>
            <person name="Ni P."/>
            <person name="Ren Y."/>
            <person name="Zhu H."/>
            <person name="Li J."/>
            <person name="Lin K."/>
            <person name="Jin W."/>
            <person name="Fei Z."/>
            <person name="Li G."/>
            <person name="Staub J."/>
            <person name="Kilian A."/>
            <person name="van der Vossen E.A."/>
            <person name="Wu Y."/>
            <person name="Guo J."/>
            <person name="He J."/>
            <person name="Jia Z."/>
            <person name="Ren Y."/>
            <person name="Tian G."/>
            <person name="Lu Y."/>
            <person name="Ruan J."/>
            <person name="Qian W."/>
            <person name="Wang M."/>
            <person name="Huang Q."/>
            <person name="Li B."/>
            <person name="Xuan Z."/>
            <person name="Cao J."/>
            <person name="Asan"/>
            <person name="Wu Z."/>
            <person name="Zhang J."/>
            <person name="Cai Q."/>
            <person name="Bai Y."/>
            <person name="Zhao B."/>
            <person name="Han Y."/>
            <person name="Li Y."/>
            <person name="Li X."/>
            <person name="Wang S."/>
            <person name="Shi Q."/>
            <person name="Liu S."/>
            <person name="Cho W.K."/>
            <person name="Kim J.Y."/>
            <person name="Xu Y."/>
            <person name="Heller-Uszynska K."/>
            <person name="Miao H."/>
            <person name="Cheng Z."/>
            <person name="Zhang S."/>
            <person name="Wu J."/>
            <person name="Yang Y."/>
            <person name="Kang H."/>
            <person name="Li M."/>
            <person name="Liang H."/>
            <person name="Ren X."/>
            <person name="Shi Z."/>
            <person name="Wen M."/>
            <person name="Jian M."/>
            <person name="Yang H."/>
            <person name="Zhang G."/>
            <person name="Yang Z."/>
            <person name="Chen R."/>
            <person name="Liu S."/>
            <person name="Li J."/>
            <person name="Ma L."/>
            <person name="Liu H."/>
            <person name="Zhou Y."/>
            <person name="Zhao J."/>
            <person name="Fang X."/>
            <person name="Li G."/>
            <person name="Fang L."/>
            <person name="Li Y."/>
            <person name="Liu D."/>
            <person name="Zheng H."/>
            <person name="Zhang Y."/>
            <person name="Qin N."/>
            <person name="Li Z."/>
            <person name="Yang G."/>
            <person name="Yang S."/>
            <person name="Bolund L."/>
            <person name="Kristiansen K."/>
            <person name="Zheng H."/>
            <person name="Li S."/>
            <person name="Zhang X."/>
            <person name="Yang H."/>
            <person name="Wang J."/>
            <person name="Sun R."/>
            <person name="Zhang B."/>
            <person name="Jiang S."/>
            <person name="Wang J."/>
            <person name="Du Y."/>
            <person name="Li S."/>
        </authorList>
    </citation>
    <scope>NUCLEOTIDE SEQUENCE [LARGE SCALE GENOMIC DNA]</scope>
    <source>
        <strain evidence="7">cv. 9930</strain>
    </source>
</reference>
<dbReference type="InterPro" id="IPR058192">
    <property type="entry name" value="WHD_ROQ1-like"/>
</dbReference>
<dbReference type="eggNOG" id="ENOG502QQJE">
    <property type="taxonomic scope" value="Eukaryota"/>
</dbReference>
<dbReference type="Gramene" id="KGN61264">
    <property type="protein sequence ID" value="KGN61264"/>
    <property type="gene ID" value="Csa_2G074250"/>
</dbReference>
<reference evidence="6 7" key="4">
    <citation type="journal article" date="2011" name="BMC Genomics">
        <title>RNA-Seq improves annotation of protein-coding genes in the cucumber genome.</title>
        <authorList>
            <person name="Li Z."/>
            <person name="Zhang Z."/>
            <person name="Yan P."/>
            <person name="Huang S."/>
            <person name="Fei Z."/>
            <person name="Lin K."/>
        </authorList>
    </citation>
    <scope>NUCLEOTIDE SEQUENCE [LARGE SCALE GENOMIC DNA]</scope>
    <source>
        <strain evidence="7">cv. 9930</strain>
    </source>
</reference>
<name>A0A0A0LJJ7_CUCSA</name>
<dbReference type="Pfam" id="PF01582">
    <property type="entry name" value="TIR"/>
    <property type="match status" value="1"/>
</dbReference>
<dbReference type="SUPFAM" id="SSF52200">
    <property type="entry name" value="Toll/Interleukin receptor TIR domain"/>
    <property type="match status" value="1"/>
</dbReference>
<dbReference type="Gene3D" id="3.40.50.300">
    <property type="entry name" value="P-loop containing nucleotide triphosphate hydrolases"/>
    <property type="match status" value="1"/>
</dbReference>
<dbReference type="SUPFAM" id="SSF52058">
    <property type="entry name" value="L domain-like"/>
    <property type="match status" value="1"/>
</dbReference>
<dbReference type="InterPro" id="IPR003591">
    <property type="entry name" value="Leu-rich_rpt_typical-subtyp"/>
</dbReference>
<dbReference type="AlphaFoldDB" id="A0A0A0LJJ7"/>
<feature type="domain" description="TIR" evidence="5">
    <location>
        <begin position="13"/>
        <end position="182"/>
    </location>
</feature>
<dbReference type="OMA" id="MRWLCWH"/>
<dbReference type="GO" id="GO:0006952">
    <property type="term" value="P:defense response"/>
    <property type="evidence" value="ECO:0007669"/>
    <property type="project" value="InterPro"/>
</dbReference>
<keyword evidence="1" id="KW-0433">Leucine-rich repeat</keyword>
<dbReference type="SMART" id="SM00255">
    <property type="entry name" value="TIR"/>
    <property type="match status" value="1"/>
</dbReference>
<keyword evidence="2" id="KW-0677">Repeat</keyword>
<sequence length="1166" mass="131507">MVDAASSPTTRRWTYDVFLSFRGEDTRPKFTKHLYQALDAAGVNTFRDDVELRQGDAVRSELVVAIKKSRIAVVVFSSGYADSQWCLGEIAEIMDCRTADGQLVLPIFYEVDPSDVRKQMGRFAAAFEKHEKRYGVNSVEVLRWRAALTEAASLSGWDLRQLADGHEGKFIQKIVERVQSELRVTYLEVAIYPVGIDLRLKHLISLMAISTNHSTLVLGIYGMSGIGKTTLSKALFNHFFHFFNSRSFLPNINSLSTSSPDGLLRLQQTLLSDLLIATNLRSRSSTTTDSTVVRMQERLQNKKVLVVLDDLDRIEQANALAIRDRRWFGDGSRIIITTRNKQILDTLKVDEVYNMESNLLNDEESLELFSYHAFREQNPPEELLECSKSIVSYCGSLPLALEILGGSFFGGRPMEEWRSAMERLKRIPAWDLQEKLRIGFEGLRDEMEREIFLDVCCYFVGMKEELVVKIMDGCGMYGESGLRGLKWRCLVGVEFWSGRLKMHDLVRDMGREIVRQTCVKEPARRSRVWLYHEALKILLHQNGSENIEGLAIDMGKGNNKEKFRLEAFGKMRNLRLLKLNYVHLIGSNFEHIISKELRWICWHGFPLKSIPSSFYQGNLVAIDMRYSSLIHPWTWRDSQILENLKVLNLSHSEKLKKSPNFTKLPNLEQLKLKNCTALSSLHPSIGQLCKLHLINLQNCTNLSSLPTSIYNLHSLQTFIISGCSKIDCLHDDLGHLESLTTLLADRTAISHIPFSIVKLKKLTDLSLCGCNCRSGSGSSASLPWRLVSWALPRPNQTCTALTLPSSLQGLSSLTELSLQNCNLESLPIDIGSLSELKKLNLGGNKNLRVLGTELCGLLKLNELNVENCGRLEFIQEFPKNMRSFCATSCKSLVRTPDVSMFERAPNMILTNCCALLEVCGLDKLECSTNIRMAGCSNLSTDFRMSLLEKWSGDGLGSLCVAGNQLPKCLHFFTTHPPLTFQVPNINNNILLGLTIFAIFTHLITDINHSPSLRIINRTSSRTHIYRMLGLHYDSLNIHAHHIWAIHLPFSYGYCLNPGDDIELHIPNANAYGVRLVYHLDEPQPIVSFAPSMVVEEQGGASNDHDNDDSTYHVVDQQMQESGSNTTSPWLLRYSFIISILVLGLSLILMIQYGSLSEKTNPIGLGF</sequence>
<dbReference type="Pfam" id="PF23282">
    <property type="entry name" value="WHD_ROQ1"/>
    <property type="match status" value="1"/>
</dbReference>
<keyword evidence="4" id="KW-0812">Transmembrane</keyword>
<dbReference type="InterPro" id="IPR027417">
    <property type="entry name" value="P-loop_NTPase"/>
</dbReference>
<dbReference type="PANTHER" id="PTHR11017:SF570">
    <property type="entry name" value="DISEASE RESISTANCE PROTEIN (TIR-NBS CLASS)-RELATED"/>
    <property type="match status" value="1"/>
</dbReference>
<dbReference type="SMART" id="SM00369">
    <property type="entry name" value="LRR_TYP"/>
    <property type="match status" value="3"/>
</dbReference>
<dbReference type="Gene3D" id="1.10.8.430">
    <property type="entry name" value="Helical domain of apoptotic protease-activating factors"/>
    <property type="match status" value="1"/>
</dbReference>
<proteinExistence type="predicted"/>
<dbReference type="SUPFAM" id="SSF52540">
    <property type="entry name" value="P-loop containing nucleoside triphosphate hydrolases"/>
    <property type="match status" value="1"/>
</dbReference>
<dbReference type="PANTHER" id="PTHR11017">
    <property type="entry name" value="LEUCINE-RICH REPEAT-CONTAINING PROTEIN"/>
    <property type="match status" value="1"/>
</dbReference>
<evidence type="ECO:0000256" key="4">
    <source>
        <dbReference type="SAM" id="Phobius"/>
    </source>
</evidence>
<dbReference type="InterPro" id="IPR035897">
    <property type="entry name" value="Toll_tir_struct_dom_sf"/>
</dbReference>
<evidence type="ECO:0000256" key="3">
    <source>
        <dbReference type="ARBA" id="ARBA00023027"/>
    </source>
</evidence>
<evidence type="ECO:0000259" key="5">
    <source>
        <dbReference type="PROSITE" id="PS50104"/>
    </source>
</evidence>
<dbReference type="GO" id="GO:0043531">
    <property type="term" value="F:ADP binding"/>
    <property type="evidence" value="ECO:0007669"/>
    <property type="project" value="InterPro"/>
</dbReference>
<gene>
    <name evidence="6" type="ORF">Csa_2G074250</name>
</gene>
<dbReference type="FunFam" id="3.40.50.10140:FF:000007">
    <property type="entry name" value="Disease resistance protein (TIR-NBS-LRR class)"/>
    <property type="match status" value="1"/>
</dbReference>
<dbReference type="EMBL" id="CM002923">
    <property type="protein sequence ID" value="KGN61264.1"/>
    <property type="molecule type" value="Genomic_DNA"/>
</dbReference>
<dbReference type="OrthoDB" id="1901675at2759"/>
<keyword evidence="3" id="KW-0520">NAD</keyword>
<dbReference type="Gene3D" id="3.40.50.10140">
    <property type="entry name" value="Toll/interleukin-1 receptor homology (TIR) domain"/>
    <property type="match status" value="1"/>
</dbReference>
<dbReference type="InterPro" id="IPR032675">
    <property type="entry name" value="LRR_dom_sf"/>
</dbReference>
<evidence type="ECO:0000256" key="2">
    <source>
        <dbReference type="ARBA" id="ARBA00022737"/>
    </source>
</evidence>
<evidence type="ECO:0000256" key="1">
    <source>
        <dbReference type="ARBA" id="ARBA00022614"/>
    </source>
</evidence>
<dbReference type="Gene3D" id="3.80.10.10">
    <property type="entry name" value="Ribonuclease Inhibitor"/>
    <property type="match status" value="2"/>
</dbReference>
<accession>A0A0A0LJJ7</accession>
<protein>
    <recommendedName>
        <fullName evidence="5">TIR domain-containing protein</fullName>
    </recommendedName>
</protein>
<reference evidence="6 7" key="3">
    <citation type="journal article" date="2010" name="BMC Genomics">
        <title>Transcriptome sequencing and comparative analysis of cucumber flowers with different sex types.</title>
        <authorList>
            <person name="Guo S."/>
            <person name="Zheng Y."/>
            <person name="Joung J.G."/>
            <person name="Liu S."/>
            <person name="Zhang Z."/>
            <person name="Crasta O.R."/>
            <person name="Sobral B.W."/>
            <person name="Xu Y."/>
            <person name="Huang S."/>
            <person name="Fei Z."/>
        </authorList>
    </citation>
    <scope>NUCLEOTIDE SEQUENCE [LARGE SCALE GENOMIC DNA]</scope>
    <source>
        <strain evidence="7">cv. 9930</strain>
    </source>
</reference>